<dbReference type="RefSeq" id="WP_060940159.1">
    <property type="nucleotide sequence ID" value="NZ_KQ957195.1"/>
</dbReference>
<evidence type="ECO:0000313" key="2">
    <source>
        <dbReference type="EMBL" id="KXA43694.1"/>
    </source>
</evidence>
<dbReference type="EMBL" id="LRQG01000016">
    <property type="protein sequence ID" value="KXA43694.1"/>
    <property type="molecule type" value="Genomic_DNA"/>
</dbReference>
<dbReference type="AlphaFoldDB" id="A0A133QLE0"/>
<keyword evidence="1" id="KW-1133">Transmembrane helix</keyword>
<comment type="caution">
    <text evidence="2">The sequence shown here is derived from an EMBL/GenBank/DDBJ whole genome shotgun (WGS) entry which is preliminary data.</text>
</comment>
<feature type="transmembrane region" description="Helical" evidence="1">
    <location>
        <begin position="68"/>
        <end position="90"/>
    </location>
</feature>
<organism evidence="2 3">
    <name type="scientific">Prevotella corporis</name>
    <dbReference type="NCBI Taxonomy" id="28128"/>
    <lineage>
        <taxon>Bacteria</taxon>
        <taxon>Pseudomonadati</taxon>
        <taxon>Bacteroidota</taxon>
        <taxon>Bacteroidia</taxon>
        <taxon>Bacteroidales</taxon>
        <taxon>Prevotellaceae</taxon>
        <taxon>Prevotella</taxon>
    </lineage>
</organism>
<proteinExistence type="predicted"/>
<protein>
    <submittedName>
        <fullName evidence="2">Uncharacterized protein</fullName>
    </submittedName>
</protein>
<evidence type="ECO:0000256" key="1">
    <source>
        <dbReference type="SAM" id="Phobius"/>
    </source>
</evidence>
<dbReference type="STRING" id="28128.HMPREF3226_00442"/>
<sequence length="95" mass="10531">MSNQFQVICKQCGKTYIVQTEPGMTVKCQCPFCQSMATVATPLADGGDNQLRQVQKHPQKESNIGRKVVITFIIVFLIVIIVFSVLYAVFSAMSN</sequence>
<accession>A0A133QLE0</accession>
<keyword evidence="3" id="KW-1185">Reference proteome</keyword>
<dbReference type="Proteomes" id="UP000070533">
    <property type="component" value="Unassembled WGS sequence"/>
</dbReference>
<keyword evidence="1" id="KW-0812">Transmembrane</keyword>
<reference evidence="3" key="1">
    <citation type="submission" date="2016-01" db="EMBL/GenBank/DDBJ databases">
        <authorList>
            <person name="Mitreva M."/>
            <person name="Pepin K.H."/>
            <person name="Mihindukulasuriya K.A."/>
            <person name="Fulton R."/>
            <person name="Fronick C."/>
            <person name="O'Laughlin M."/>
            <person name="Miner T."/>
            <person name="Herter B."/>
            <person name="Rosa B.A."/>
            <person name="Cordes M."/>
            <person name="Tomlinson C."/>
            <person name="Wollam A."/>
            <person name="Palsikar V.B."/>
            <person name="Mardis E.R."/>
            <person name="Wilson R.K."/>
        </authorList>
    </citation>
    <scope>NUCLEOTIDE SEQUENCE [LARGE SCALE GENOMIC DNA]</scope>
    <source>
        <strain evidence="3">MJR7716</strain>
    </source>
</reference>
<keyword evidence="1" id="KW-0472">Membrane</keyword>
<dbReference type="OrthoDB" id="1073038at2"/>
<gene>
    <name evidence="2" type="ORF">HMPREF3226_00442</name>
</gene>
<dbReference type="PATRIC" id="fig|28128.5.peg.444"/>
<name>A0A133QLE0_9BACT</name>
<evidence type="ECO:0000313" key="3">
    <source>
        <dbReference type="Proteomes" id="UP000070533"/>
    </source>
</evidence>